<evidence type="ECO:0000256" key="1">
    <source>
        <dbReference type="SAM" id="MobiDB-lite"/>
    </source>
</evidence>
<keyword evidence="3" id="KW-1185">Reference proteome</keyword>
<dbReference type="EMBL" id="JAMSHJ010000006">
    <property type="protein sequence ID" value="KAI5398765.1"/>
    <property type="molecule type" value="Genomic_DNA"/>
</dbReference>
<proteinExistence type="predicted"/>
<name>A0A9D5AAS3_PEA</name>
<organism evidence="2 3">
    <name type="scientific">Pisum sativum</name>
    <name type="common">Garden pea</name>
    <name type="synonym">Lathyrus oleraceus</name>
    <dbReference type="NCBI Taxonomy" id="3888"/>
    <lineage>
        <taxon>Eukaryota</taxon>
        <taxon>Viridiplantae</taxon>
        <taxon>Streptophyta</taxon>
        <taxon>Embryophyta</taxon>
        <taxon>Tracheophyta</taxon>
        <taxon>Spermatophyta</taxon>
        <taxon>Magnoliopsida</taxon>
        <taxon>eudicotyledons</taxon>
        <taxon>Gunneridae</taxon>
        <taxon>Pentapetalae</taxon>
        <taxon>rosids</taxon>
        <taxon>fabids</taxon>
        <taxon>Fabales</taxon>
        <taxon>Fabaceae</taxon>
        <taxon>Papilionoideae</taxon>
        <taxon>50 kb inversion clade</taxon>
        <taxon>NPAAA clade</taxon>
        <taxon>Hologalegina</taxon>
        <taxon>IRL clade</taxon>
        <taxon>Fabeae</taxon>
        <taxon>Lathyrus</taxon>
    </lineage>
</organism>
<dbReference type="PANTHER" id="PTHR37610">
    <property type="entry name" value="CCHC-TYPE DOMAIN-CONTAINING PROTEIN"/>
    <property type="match status" value="1"/>
</dbReference>
<reference evidence="2 3" key="1">
    <citation type="journal article" date="2022" name="Nat. Genet.">
        <title>Improved pea reference genome and pan-genome highlight genomic features and evolutionary characteristics.</title>
        <authorList>
            <person name="Yang T."/>
            <person name="Liu R."/>
            <person name="Luo Y."/>
            <person name="Hu S."/>
            <person name="Wang D."/>
            <person name="Wang C."/>
            <person name="Pandey M.K."/>
            <person name="Ge S."/>
            <person name="Xu Q."/>
            <person name="Li N."/>
            <person name="Li G."/>
            <person name="Huang Y."/>
            <person name="Saxena R.K."/>
            <person name="Ji Y."/>
            <person name="Li M."/>
            <person name="Yan X."/>
            <person name="He Y."/>
            <person name="Liu Y."/>
            <person name="Wang X."/>
            <person name="Xiang C."/>
            <person name="Varshney R.K."/>
            <person name="Ding H."/>
            <person name="Gao S."/>
            <person name="Zong X."/>
        </authorList>
    </citation>
    <scope>NUCLEOTIDE SEQUENCE [LARGE SCALE GENOMIC DNA]</scope>
    <source>
        <strain evidence="2 3">cv. Zhongwan 6</strain>
    </source>
</reference>
<dbReference type="Gramene" id="Psat06G0422700-T1">
    <property type="protein sequence ID" value="KAI5398765.1"/>
    <property type="gene ID" value="KIW84_064227"/>
</dbReference>
<sequence length="195" mass="22733">MIADPLYVPWIRCNTMVLAWLHRSILKSIAMFVLYIDSANDVWHNLQLQFSHIDIFRISDLQEDLYKLRQGTFYVSKYFTQLKKYREQDCVIRFLKELNENFTHSKSQIMMMNPLPDIDKALSVVIQQEREMNKSISIISKITSNSEEAVACQFHTNSGNYNVKPSYFKGKTHGNNGARGHNHVCTHYGRTNHTA</sequence>
<feature type="region of interest" description="Disordered" evidence="1">
    <location>
        <begin position="173"/>
        <end position="195"/>
    </location>
</feature>
<evidence type="ECO:0008006" key="4">
    <source>
        <dbReference type="Google" id="ProtNLM"/>
    </source>
</evidence>
<evidence type="ECO:0000313" key="3">
    <source>
        <dbReference type="Proteomes" id="UP001058974"/>
    </source>
</evidence>
<comment type="caution">
    <text evidence="2">The sequence shown here is derived from an EMBL/GenBank/DDBJ whole genome shotgun (WGS) entry which is preliminary data.</text>
</comment>
<accession>A0A9D5AAS3</accession>
<protein>
    <recommendedName>
        <fullName evidence="4">Retrotransposon gag domain-containing protein</fullName>
    </recommendedName>
</protein>
<gene>
    <name evidence="2" type="ORF">KIW84_064227</name>
</gene>
<dbReference type="Proteomes" id="UP001058974">
    <property type="component" value="Chromosome 6"/>
</dbReference>
<dbReference type="AlphaFoldDB" id="A0A9D5AAS3"/>
<evidence type="ECO:0000313" key="2">
    <source>
        <dbReference type="EMBL" id="KAI5398765.1"/>
    </source>
</evidence>
<dbReference type="PANTHER" id="PTHR37610:SF55">
    <property type="entry name" value="RETROTRANSPOSON COPIA-LIKE N-TERMINAL DOMAIN-CONTAINING PROTEIN"/>
    <property type="match status" value="1"/>
</dbReference>